<dbReference type="EMBL" id="LAZR01041302">
    <property type="protein sequence ID" value="KKL12329.1"/>
    <property type="molecule type" value="Genomic_DNA"/>
</dbReference>
<name>A0A0F9ARX7_9ZZZZ</name>
<dbReference type="AlphaFoldDB" id="A0A0F9ARX7"/>
<evidence type="ECO:0000313" key="1">
    <source>
        <dbReference type="EMBL" id="KKL12329.1"/>
    </source>
</evidence>
<protein>
    <submittedName>
        <fullName evidence="1">Uncharacterized protein</fullName>
    </submittedName>
</protein>
<reference evidence="1" key="1">
    <citation type="journal article" date="2015" name="Nature">
        <title>Complex archaea that bridge the gap between prokaryotes and eukaryotes.</title>
        <authorList>
            <person name="Spang A."/>
            <person name="Saw J.H."/>
            <person name="Jorgensen S.L."/>
            <person name="Zaremba-Niedzwiedzka K."/>
            <person name="Martijn J."/>
            <person name="Lind A.E."/>
            <person name="van Eijk R."/>
            <person name="Schleper C."/>
            <person name="Guy L."/>
            <person name="Ettema T.J."/>
        </authorList>
    </citation>
    <scope>NUCLEOTIDE SEQUENCE</scope>
</reference>
<gene>
    <name evidence="1" type="ORF">LCGC14_2536830</name>
</gene>
<accession>A0A0F9ARX7</accession>
<proteinExistence type="predicted"/>
<sequence>MADEQLAACHIHRGDPVSTRLLHRHHVIP</sequence>
<feature type="non-terminal residue" evidence="1">
    <location>
        <position position="29"/>
    </location>
</feature>
<organism evidence="1">
    <name type="scientific">marine sediment metagenome</name>
    <dbReference type="NCBI Taxonomy" id="412755"/>
    <lineage>
        <taxon>unclassified sequences</taxon>
        <taxon>metagenomes</taxon>
        <taxon>ecological metagenomes</taxon>
    </lineage>
</organism>
<comment type="caution">
    <text evidence="1">The sequence shown here is derived from an EMBL/GenBank/DDBJ whole genome shotgun (WGS) entry which is preliminary data.</text>
</comment>